<gene>
    <name evidence="9" type="ORF">Scep_007594</name>
</gene>
<dbReference type="GO" id="GO:0003964">
    <property type="term" value="F:RNA-directed DNA polymerase activity"/>
    <property type="evidence" value="ECO:0007669"/>
    <property type="project" value="UniProtKB-KW"/>
</dbReference>
<proteinExistence type="predicted"/>
<sequence length="432" mass="49450">MLVDLRVLEFLEFDALLGMDWLGAYHAQIHCFSKKVIFHLLGHPKFSFQGISTSLPITRGIVATSEDVEMFTSVLSTTEQVVITLEEVPVVCQFPDVFPAELPGLPPPREIDFIIDLVSGTKPISIPPYRMAPKELEELRGQLDELLELEFIHPSMSPWGAPALFVKKKDGSLRLCVDYRQLNRVTMKNKYPLPRIDDLFDQLTGAQWFSKIDLRSGYHQLRIRAEDREKTAFRTRYGHYQFTVMPFGLTNAPAVFMDLMHRVLREYLDRFVIVFIDDILIYSKTREDHGEHLRMILQTLRDHRLYAKFSKCKFWLIEVGFLGHIVGACGVSVDPAKVRAVIDWPTPRTVIDIRSFLGLAGYYRRFVQDFSKIAAPMTQLTKKDINFQGNDSCEQAFRLLKERLTTAPVLVLPESGKGFEVNTDASKVGLGY</sequence>
<keyword evidence="10" id="KW-1185">Reference proteome</keyword>
<reference evidence="9 10" key="1">
    <citation type="submission" date="2024-01" db="EMBL/GenBank/DDBJ databases">
        <title>Genome assemblies of Stephania.</title>
        <authorList>
            <person name="Yang L."/>
        </authorList>
    </citation>
    <scope>NUCLEOTIDE SEQUENCE [LARGE SCALE GENOMIC DNA]</scope>
    <source>
        <strain evidence="9">JXDWG</strain>
        <tissue evidence="9">Leaf</tissue>
    </source>
</reference>
<dbReference type="PROSITE" id="PS50878">
    <property type="entry name" value="RT_POL"/>
    <property type="match status" value="1"/>
</dbReference>
<feature type="domain" description="Reverse transcriptase" evidence="8">
    <location>
        <begin position="147"/>
        <end position="326"/>
    </location>
</feature>
<evidence type="ECO:0000313" key="10">
    <source>
        <dbReference type="Proteomes" id="UP001419268"/>
    </source>
</evidence>
<keyword evidence="7" id="KW-0695">RNA-directed DNA polymerase</keyword>
<dbReference type="FunFam" id="3.30.70.270:FF:000020">
    <property type="entry name" value="Transposon Tf2-6 polyprotein-like Protein"/>
    <property type="match status" value="1"/>
</dbReference>
<dbReference type="FunFam" id="3.10.10.10:FF:000007">
    <property type="entry name" value="Retrovirus-related Pol polyprotein from transposon 17.6-like Protein"/>
    <property type="match status" value="1"/>
</dbReference>
<evidence type="ECO:0000256" key="3">
    <source>
        <dbReference type="ARBA" id="ARBA00022695"/>
    </source>
</evidence>
<dbReference type="GO" id="GO:0008233">
    <property type="term" value="F:peptidase activity"/>
    <property type="evidence" value="ECO:0007669"/>
    <property type="project" value="UniProtKB-KW"/>
</dbReference>
<evidence type="ECO:0000313" key="9">
    <source>
        <dbReference type="EMBL" id="KAK9148837.1"/>
    </source>
</evidence>
<dbReference type="CDD" id="cd01647">
    <property type="entry name" value="RT_LTR"/>
    <property type="match status" value="1"/>
</dbReference>
<dbReference type="InterPro" id="IPR043128">
    <property type="entry name" value="Rev_trsase/Diguanyl_cyclase"/>
</dbReference>
<keyword evidence="3" id="KW-0548">Nucleotidyltransferase</keyword>
<dbReference type="AlphaFoldDB" id="A0AAP0PLY5"/>
<keyword evidence="4" id="KW-0540">Nuclease</keyword>
<protein>
    <recommendedName>
        <fullName evidence="8">Reverse transcriptase domain-containing protein</fullName>
    </recommendedName>
</protein>
<dbReference type="InterPro" id="IPR053134">
    <property type="entry name" value="RNA-dir_DNA_polymerase"/>
</dbReference>
<dbReference type="PANTHER" id="PTHR24559:SF444">
    <property type="entry name" value="REVERSE TRANSCRIPTASE DOMAIN-CONTAINING PROTEIN"/>
    <property type="match status" value="1"/>
</dbReference>
<comment type="caution">
    <text evidence="9">The sequence shown here is derived from an EMBL/GenBank/DDBJ whole genome shotgun (WGS) entry which is preliminary data.</text>
</comment>
<evidence type="ECO:0000256" key="2">
    <source>
        <dbReference type="ARBA" id="ARBA00022679"/>
    </source>
</evidence>
<dbReference type="Pfam" id="PF00078">
    <property type="entry name" value="RVT_1"/>
    <property type="match status" value="1"/>
</dbReference>
<keyword evidence="5" id="KW-0255">Endonuclease</keyword>
<dbReference type="InterPro" id="IPR000477">
    <property type="entry name" value="RT_dom"/>
</dbReference>
<dbReference type="InterPro" id="IPR043502">
    <property type="entry name" value="DNA/RNA_pol_sf"/>
</dbReference>
<evidence type="ECO:0000256" key="5">
    <source>
        <dbReference type="ARBA" id="ARBA00022759"/>
    </source>
</evidence>
<keyword evidence="2" id="KW-0808">Transferase</keyword>
<dbReference type="Pfam" id="PF17919">
    <property type="entry name" value="RT_RNaseH_2"/>
    <property type="match status" value="1"/>
</dbReference>
<name>A0AAP0PLY5_9MAGN</name>
<evidence type="ECO:0000259" key="8">
    <source>
        <dbReference type="PROSITE" id="PS50878"/>
    </source>
</evidence>
<keyword evidence="1" id="KW-0645">Protease</keyword>
<dbReference type="Gene3D" id="3.10.10.10">
    <property type="entry name" value="HIV Type 1 Reverse Transcriptase, subunit A, domain 1"/>
    <property type="match status" value="1"/>
</dbReference>
<organism evidence="9 10">
    <name type="scientific">Stephania cephalantha</name>
    <dbReference type="NCBI Taxonomy" id="152367"/>
    <lineage>
        <taxon>Eukaryota</taxon>
        <taxon>Viridiplantae</taxon>
        <taxon>Streptophyta</taxon>
        <taxon>Embryophyta</taxon>
        <taxon>Tracheophyta</taxon>
        <taxon>Spermatophyta</taxon>
        <taxon>Magnoliopsida</taxon>
        <taxon>Ranunculales</taxon>
        <taxon>Menispermaceae</taxon>
        <taxon>Menispermoideae</taxon>
        <taxon>Cissampelideae</taxon>
        <taxon>Stephania</taxon>
    </lineage>
</organism>
<evidence type="ECO:0000256" key="7">
    <source>
        <dbReference type="ARBA" id="ARBA00022918"/>
    </source>
</evidence>
<dbReference type="EMBL" id="JBBNAG010000003">
    <property type="protein sequence ID" value="KAK9148837.1"/>
    <property type="molecule type" value="Genomic_DNA"/>
</dbReference>
<dbReference type="Pfam" id="PF08284">
    <property type="entry name" value="RVP_2"/>
    <property type="match status" value="1"/>
</dbReference>
<dbReference type="InterPro" id="IPR041577">
    <property type="entry name" value="RT_RNaseH_2"/>
</dbReference>
<dbReference type="GO" id="GO:0006508">
    <property type="term" value="P:proteolysis"/>
    <property type="evidence" value="ECO:0007669"/>
    <property type="project" value="UniProtKB-KW"/>
</dbReference>
<evidence type="ECO:0000256" key="4">
    <source>
        <dbReference type="ARBA" id="ARBA00022722"/>
    </source>
</evidence>
<evidence type="ECO:0000256" key="1">
    <source>
        <dbReference type="ARBA" id="ARBA00022670"/>
    </source>
</evidence>
<accession>A0AAP0PLY5</accession>
<evidence type="ECO:0000256" key="6">
    <source>
        <dbReference type="ARBA" id="ARBA00022801"/>
    </source>
</evidence>
<dbReference type="GO" id="GO:0004519">
    <property type="term" value="F:endonuclease activity"/>
    <property type="evidence" value="ECO:0007669"/>
    <property type="project" value="UniProtKB-KW"/>
</dbReference>
<keyword evidence="6" id="KW-0378">Hydrolase</keyword>
<dbReference type="SUPFAM" id="SSF56672">
    <property type="entry name" value="DNA/RNA polymerases"/>
    <property type="match status" value="1"/>
</dbReference>
<dbReference type="Gene3D" id="3.30.70.270">
    <property type="match status" value="2"/>
</dbReference>
<dbReference type="Proteomes" id="UP001419268">
    <property type="component" value="Unassembled WGS sequence"/>
</dbReference>
<dbReference type="PANTHER" id="PTHR24559">
    <property type="entry name" value="TRANSPOSON TY3-I GAG-POL POLYPROTEIN"/>
    <property type="match status" value="1"/>
</dbReference>